<protein>
    <submittedName>
        <fullName evidence="2">Uncharacterized protein</fullName>
    </submittedName>
</protein>
<feature type="compositionally biased region" description="Low complexity" evidence="1">
    <location>
        <begin position="641"/>
        <end position="656"/>
    </location>
</feature>
<gene>
    <name evidence="2" type="ORF">A2V81_01155</name>
</gene>
<dbReference type="AlphaFoldDB" id="A0A1F4XIP9"/>
<feature type="region of interest" description="Disordered" evidence="1">
    <location>
        <begin position="21"/>
        <end position="50"/>
    </location>
</feature>
<dbReference type="Proteomes" id="UP000177614">
    <property type="component" value="Unassembled WGS sequence"/>
</dbReference>
<evidence type="ECO:0000313" key="2">
    <source>
        <dbReference type="EMBL" id="OGC81474.1"/>
    </source>
</evidence>
<organism evidence="2 3">
    <name type="scientific">Candidatus Abawacabacteria bacterium RBG_16_42_10</name>
    <dbReference type="NCBI Taxonomy" id="1817814"/>
    <lineage>
        <taxon>Bacteria</taxon>
        <taxon>Candidatus Abawacaibacteriota</taxon>
    </lineage>
</organism>
<feature type="region of interest" description="Disordered" evidence="1">
    <location>
        <begin position="632"/>
        <end position="680"/>
    </location>
</feature>
<accession>A0A1F4XIP9</accession>
<name>A0A1F4XIP9_9BACT</name>
<proteinExistence type="predicted"/>
<reference evidence="2 3" key="1">
    <citation type="journal article" date="2016" name="Nat. Commun.">
        <title>Thousands of microbial genomes shed light on interconnected biogeochemical processes in an aquifer system.</title>
        <authorList>
            <person name="Anantharaman K."/>
            <person name="Brown C.T."/>
            <person name="Hug L.A."/>
            <person name="Sharon I."/>
            <person name="Castelle C.J."/>
            <person name="Probst A.J."/>
            <person name="Thomas B.C."/>
            <person name="Singh A."/>
            <person name="Wilkins M.J."/>
            <person name="Karaoz U."/>
            <person name="Brodie E.L."/>
            <person name="Williams K.H."/>
            <person name="Hubbard S.S."/>
            <person name="Banfield J.F."/>
        </authorList>
    </citation>
    <scope>NUCLEOTIDE SEQUENCE [LARGE SCALE GENOMIC DNA]</scope>
</reference>
<comment type="caution">
    <text evidence="2">The sequence shown here is derived from an EMBL/GenBank/DDBJ whole genome shotgun (WGS) entry which is preliminary data.</text>
</comment>
<evidence type="ECO:0000256" key="1">
    <source>
        <dbReference type="SAM" id="MobiDB-lite"/>
    </source>
</evidence>
<evidence type="ECO:0000313" key="3">
    <source>
        <dbReference type="Proteomes" id="UP000177614"/>
    </source>
</evidence>
<feature type="compositionally biased region" description="Polar residues" evidence="1">
    <location>
        <begin position="667"/>
        <end position="677"/>
    </location>
</feature>
<sequence length="794" mass="88881">MNNRPRHLVQGINKIITLRPQKQTLRAPGHRMSNKPQSTRHTKPYSGDAVRTESVRIPKNPAPQFSHTKISDFADIILNPTPARQDIENILAKEDVPLLLDHNNPVEAEDDEIVTLLPSESTVVDQHILLHFEEPIIIDPVLFEVPANTNHVQETKHGDETSTDAGKVLHADSESGAKILTGIGTFHSAVRKREQAEATMSALEDGFFHGTPKKEEDIQEQLFTSNYELYCSTLPYIIANTEHEGDHEHLKTILSQIDSSKNWDALSVAVDTLVHYPYQPKTFLLIDALWKQAKKAGQNGVETGLRDSNDRIFSDFRNTLPTTITVKNGQYTTSGTGSEMACELEVSGQVFALEFNTYHQTITDLSFPHNTEKTPVLSKFLGATLDKRTLKRLETTLLKIAENPDGYISKEPPAPEAFVLLSHVQKIATDFQNRFNATKANPDAWVFIESTIEQGKVVVTARVGEVSETFEVFGSMKKSWFRTVSDFRIHSNNDAISGHAFDKNTLQNILSTLRKDRESFIPPVPKVSFTQKVKSSFKTLWAGISSLAESAPKYATRAKWWLGEKFKTVSSWFKKQPTGAEISSPDEKTVIVRTPQKKHSFFQGGWIRKTAWAGLFIGILGINDNVRRHTPHAEPQDLVHPSIPSSPSSPSSSSTPTPVPAHDLVPSTPTQSESFSMAESRIARRGREGTMIDFLRHHGIDHDGNFNRAGRIAHLFEMHYVSPLTSEFRRLQGISFPRDVITIRVEGDHLIMESRRYRDRTHTGDPVSIATARAPLSRVAAWGRMDEATLRAAL</sequence>
<feature type="compositionally biased region" description="Basic residues" evidence="1">
    <location>
        <begin position="28"/>
        <end position="43"/>
    </location>
</feature>
<dbReference type="STRING" id="1817814.A2V81_01155"/>
<dbReference type="EMBL" id="MEWR01000026">
    <property type="protein sequence ID" value="OGC81474.1"/>
    <property type="molecule type" value="Genomic_DNA"/>
</dbReference>